<keyword evidence="4" id="KW-0032">Aminotransferase</keyword>
<dbReference type="PANTHER" id="PTHR42743:SF10">
    <property type="entry name" value="D-ALANINE AMINOTRANSFERASE"/>
    <property type="match status" value="1"/>
</dbReference>
<dbReference type="Proteomes" id="UP000244571">
    <property type="component" value="Chromosome"/>
</dbReference>
<protein>
    <submittedName>
        <fullName evidence="4">D-amino acid aminotransferase</fullName>
    </submittedName>
</protein>
<proteinExistence type="inferred from homology"/>
<comment type="cofactor">
    <cofactor evidence="1">
        <name>pyridoxal 5'-phosphate</name>
        <dbReference type="ChEBI" id="CHEBI:597326"/>
    </cofactor>
</comment>
<organism evidence="4 5">
    <name type="scientific">Orrella marina</name>
    <dbReference type="NCBI Taxonomy" id="2163011"/>
    <lineage>
        <taxon>Bacteria</taxon>
        <taxon>Pseudomonadati</taxon>
        <taxon>Pseudomonadota</taxon>
        <taxon>Betaproteobacteria</taxon>
        <taxon>Burkholderiales</taxon>
        <taxon>Alcaligenaceae</taxon>
        <taxon>Orrella</taxon>
    </lineage>
</organism>
<evidence type="ECO:0000256" key="1">
    <source>
        <dbReference type="ARBA" id="ARBA00001933"/>
    </source>
</evidence>
<evidence type="ECO:0000313" key="4">
    <source>
        <dbReference type="EMBL" id="AWB34586.1"/>
    </source>
</evidence>
<evidence type="ECO:0000256" key="3">
    <source>
        <dbReference type="ARBA" id="ARBA00022898"/>
    </source>
</evidence>
<dbReference type="InterPro" id="IPR043132">
    <property type="entry name" value="BCAT-like_C"/>
</dbReference>
<dbReference type="OrthoDB" id="9805628at2"/>
<dbReference type="KEGG" id="boz:DBV39_13670"/>
<dbReference type="GO" id="GO:0005829">
    <property type="term" value="C:cytosol"/>
    <property type="evidence" value="ECO:0007669"/>
    <property type="project" value="TreeGrafter"/>
</dbReference>
<dbReference type="GO" id="GO:0046394">
    <property type="term" value="P:carboxylic acid biosynthetic process"/>
    <property type="evidence" value="ECO:0007669"/>
    <property type="project" value="UniProtKB-ARBA"/>
</dbReference>
<dbReference type="InterPro" id="IPR050571">
    <property type="entry name" value="Class-IV_PLP-Dep_Aminotrnsfr"/>
</dbReference>
<keyword evidence="4" id="KW-0808">Transferase</keyword>
<evidence type="ECO:0000313" key="5">
    <source>
        <dbReference type="Proteomes" id="UP000244571"/>
    </source>
</evidence>
<dbReference type="InterPro" id="IPR043131">
    <property type="entry name" value="BCAT-like_N"/>
</dbReference>
<name>A0A2R4XLA3_9BURK</name>
<comment type="similarity">
    <text evidence="2">Belongs to the class-IV pyridoxal-phosphate-dependent aminotransferase family.</text>
</comment>
<dbReference type="PANTHER" id="PTHR42743">
    <property type="entry name" value="AMINO-ACID AMINOTRANSFERASE"/>
    <property type="match status" value="1"/>
</dbReference>
<sequence length="301" mass="33174">MHDIIQGVKGDPTVYVGGEFLPLSRASVSVLDRGFIFGDGIYEVVPIYFGQPFRMAEHLDRLDRSLAKIEISQPMSREQWEGLVRDLIAKTDSQGNCAMVYIQVTRGVAKRDHAFPSPPVKPTVFAMVAPMVPPTEQVRRAGLKVISLPDERWLHCDIKSVSLLGNVLAKQAAVKAGVDEVVQFRDGMLTEGASCNIWVVKDGKVYAPPKNHLVLEGIRYGLMQELCEEIGIQFLLKPVPKEAVQSADELMLTSATKEVLPIVELDAQPVGSGRPGHVYESLRRAYDARIQALSQSISEAL</sequence>
<evidence type="ECO:0000256" key="2">
    <source>
        <dbReference type="ARBA" id="ARBA00009320"/>
    </source>
</evidence>
<dbReference type="InterPro" id="IPR036038">
    <property type="entry name" value="Aminotransferase-like"/>
</dbReference>
<keyword evidence="5" id="KW-1185">Reference proteome</keyword>
<keyword evidence="3" id="KW-0663">Pyridoxal phosphate</keyword>
<dbReference type="Pfam" id="PF01063">
    <property type="entry name" value="Aminotran_4"/>
    <property type="match status" value="1"/>
</dbReference>
<accession>A0A2R4XLA3</accession>
<gene>
    <name evidence="4" type="ORF">DBV39_13670</name>
</gene>
<dbReference type="FunFam" id="3.20.10.10:FF:000002">
    <property type="entry name" value="D-alanine aminotransferase"/>
    <property type="match status" value="1"/>
</dbReference>
<dbReference type="GO" id="GO:0008652">
    <property type="term" value="P:amino acid biosynthetic process"/>
    <property type="evidence" value="ECO:0007669"/>
    <property type="project" value="UniProtKB-ARBA"/>
</dbReference>
<dbReference type="Gene3D" id="3.30.470.10">
    <property type="match status" value="1"/>
</dbReference>
<dbReference type="GO" id="GO:0008483">
    <property type="term" value="F:transaminase activity"/>
    <property type="evidence" value="ECO:0007669"/>
    <property type="project" value="UniProtKB-KW"/>
</dbReference>
<dbReference type="CDD" id="cd01558">
    <property type="entry name" value="D-AAT_like"/>
    <property type="match status" value="1"/>
</dbReference>
<dbReference type="Gene3D" id="3.20.10.10">
    <property type="entry name" value="D-amino Acid Aminotransferase, subunit A, domain 2"/>
    <property type="match status" value="1"/>
</dbReference>
<dbReference type="SUPFAM" id="SSF56752">
    <property type="entry name" value="D-aminoacid aminotransferase-like PLP-dependent enzymes"/>
    <property type="match status" value="1"/>
</dbReference>
<reference evidence="4 5" key="1">
    <citation type="submission" date="2018-04" db="EMBL/GenBank/DDBJ databases">
        <title>Bordetella sp. HZ20 isolated from seawater.</title>
        <authorList>
            <person name="Sun C."/>
        </authorList>
    </citation>
    <scope>NUCLEOTIDE SEQUENCE [LARGE SCALE GENOMIC DNA]</scope>
    <source>
        <strain evidence="4 5">HZ20</strain>
    </source>
</reference>
<dbReference type="InterPro" id="IPR001544">
    <property type="entry name" value="Aminotrans_IV"/>
</dbReference>
<dbReference type="EMBL" id="CP028901">
    <property type="protein sequence ID" value="AWB34586.1"/>
    <property type="molecule type" value="Genomic_DNA"/>
</dbReference>
<dbReference type="AlphaFoldDB" id="A0A2R4XLA3"/>